<keyword evidence="2" id="KW-0133">Cell shape</keyword>
<proteinExistence type="predicted"/>
<dbReference type="RefSeq" id="WP_404549319.1">
    <property type="nucleotide sequence ID" value="NZ_JADIKJ010000031.1"/>
</dbReference>
<dbReference type="InterPro" id="IPR050708">
    <property type="entry name" value="T6SS_VgrG/RHS"/>
</dbReference>
<evidence type="ECO:0000259" key="4">
    <source>
        <dbReference type="PROSITE" id="PS52029"/>
    </source>
</evidence>
<evidence type="ECO:0000256" key="2">
    <source>
        <dbReference type="PROSITE-ProRule" id="PRU01373"/>
    </source>
</evidence>
<feature type="domain" description="L,D-TPase catalytic" evidence="4">
    <location>
        <begin position="308"/>
        <end position="429"/>
    </location>
</feature>
<feature type="active site" description="Proton donor/acceptor" evidence="2">
    <location>
        <position position="387"/>
    </location>
</feature>
<keyword evidence="2" id="KW-0961">Cell wall biogenesis/degradation</keyword>
<dbReference type="InterPro" id="IPR005490">
    <property type="entry name" value="LD_TPept_cat_dom"/>
</dbReference>
<sequence length="442" mass="46945">DANYRLTDLTSPAFTLHVARDAMGDITAIGNAPGASPATETYAYDPLYRLLSVTEANGNILESVTYNPTGDRLSKTGSGLDTGAYAYNTGTHQLSAVGSNAFSVDADGNTTAMTQAGSTYGFGYNDRNRMTVAQVAGATVGSYTYNALNQRIQKVSGAAMERYDYNEASQILGEYGATNRDYIWMDDIPVANVDTTGGTGTITYVTADQLGTPRAIADSSSNTIWQLPYQGNPWDEVAPISNGYTYNIRFSGQYFDAETAEVYNGARDYNSGIGGFDQPDPIGQEGGIGIYLYGLDNPLINNDPSGLSTVTYNGQTHTVTYTNGDGTVAGTFPANNNTTTTSNGPWPNGTYNRSGSRPHPESDVNGAYGSHGIIIFDVPNRTGMGLHSGRADSGAQNHPTLGCIRTTDASMGFLRNLDRTDPVTSITVVNNNPHAAQQGTQQ</sequence>
<feature type="region of interest" description="Disordered" evidence="3">
    <location>
        <begin position="333"/>
        <end position="363"/>
    </location>
</feature>
<dbReference type="PANTHER" id="PTHR32305:SF15">
    <property type="entry name" value="PROTEIN RHSA-RELATED"/>
    <property type="match status" value="1"/>
</dbReference>
<dbReference type="EMBL" id="JADIKJ010000031">
    <property type="protein sequence ID" value="MFK2902206.1"/>
    <property type="molecule type" value="Genomic_DNA"/>
</dbReference>
<protein>
    <submittedName>
        <fullName evidence="5">RHS repeat-associated core domain-containing protein</fullName>
    </submittedName>
</protein>
<feature type="active site" description="Nucleophile" evidence="2">
    <location>
        <position position="403"/>
    </location>
</feature>
<comment type="caution">
    <text evidence="5">The sequence shown here is derived from an EMBL/GenBank/DDBJ whole genome shotgun (WGS) entry which is preliminary data.</text>
</comment>
<dbReference type="InterPro" id="IPR056823">
    <property type="entry name" value="TEN-like_YD-shell"/>
</dbReference>
<evidence type="ECO:0000313" key="6">
    <source>
        <dbReference type="Proteomes" id="UP001620461"/>
    </source>
</evidence>
<dbReference type="InterPro" id="IPR022385">
    <property type="entry name" value="Rhs_assc_core"/>
</dbReference>
<organism evidence="5 6">
    <name type="scientific">Dyella jejuensis</name>
    <dbReference type="NCBI Taxonomy" id="1432009"/>
    <lineage>
        <taxon>Bacteria</taxon>
        <taxon>Pseudomonadati</taxon>
        <taxon>Pseudomonadota</taxon>
        <taxon>Gammaproteobacteria</taxon>
        <taxon>Lysobacterales</taxon>
        <taxon>Rhodanobacteraceae</taxon>
        <taxon>Dyella</taxon>
    </lineage>
</organism>
<evidence type="ECO:0000313" key="5">
    <source>
        <dbReference type="EMBL" id="MFK2902206.1"/>
    </source>
</evidence>
<dbReference type="Gene3D" id="2.180.10.10">
    <property type="entry name" value="RHS repeat-associated core"/>
    <property type="match status" value="1"/>
</dbReference>
<keyword evidence="6" id="KW-1185">Reference proteome</keyword>
<dbReference type="Proteomes" id="UP001620461">
    <property type="component" value="Unassembled WGS sequence"/>
</dbReference>
<feature type="compositionally biased region" description="Polar residues" evidence="3">
    <location>
        <begin position="333"/>
        <end position="355"/>
    </location>
</feature>
<dbReference type="Pfam" id="PF25023">
    <property type="entry name" value="TEN_YD-shell"/>
    <property type="match status" value="1"/>
</dbReference>
<reference evidence="5 6" key="1">
    <citation type="submission" date="2020-10" db="EMBL/GenBank/DDBJ databases">
        <title>Phylogeny of dyella-like bacteria.</title>
        <authorList>
            <person name="Fu J."/>
        </authorList>
    </citation>
    <scope>NUCLEOTIDE SEQUENCE [LARGE SCALE GENOMIC DNA]</scope>
    <source>
        <strain evidence="5 6">JP1</strain>
    </source>
</reference>
<feature type="non-terminal residue" evidence="5">
    <location>
        <position position="1"/>
    </location>
</feature>
<comment type="pathway">
    <text evidence="2">Cell wall biogenesis; peptidoglycan biosynthesis.</text>
</comment>
<accession>A0ABW8JM66</accession>
<evidence type="ECO:0000256" key="3">
    <source>
        <dbReference type="SAM" id="MobiDB-lite"/>
    </source>
</evidence>
<dbReference type="NCBIfam" id="TIGR03696">
    <property type="entry name" value="Rhs_assc_core"/>
    <property type="match status" value="1"/>
</dbReference>
<gene>
    <name evidence="5" type="ORF">ISP15_17900</name>
</gene>
<evidence type="ECO:0000256" key="1">
    <source>
        <dbReference type="ARBA" id="ARBA00022737"/>
    </source>
</evidence>
<dbReference type="PANTHER" id="PTHR32305">
    <property type="match status" value="1"/>
</dbReference>
<keyword evidence="1" id="KW-0677">Repeat</keyword>
<dbReference type="PROSITE" id="PS52029">
    <property type="entry name" value="LD_TPASE"/>
    <property type="match status" value="1"/>
</dbReference>
<keyword evidence="2" id="KW-0573">Peptidoglycan synthesis</keyword>
<name>A0ABW8JM66_9GAMM</name>